<evidence type="ECO:0000256" key="1">
    <source>
        <dbReference type="SAM" id="SignalP"/>
    </source>
</evidence>
<feature type="signal peptide" evidence="1">
    <location>
        <begin position="1"/>
        <end position="19"/>
    </location>
</feature>
<keyword evidence="1" id="KW-0732">Signal</keyword>
<proteinExistence type="predicted"/>
<dbReference type="EMBL" id="FNQC01000009">
    <property type="protein sequence ID" value="SDZ27861.1"/>
    <property type="molecule type" value="Genomic_DNA"/>
</dbReference>
<organism evidence="2 3">
    <name type="scientific">Rhodonellum ikkaensis</name>
    <dbReference type="NCBI Taxonomy" id="336829"/>
    <lineage>
        <taxon>Bacteria</taxon>
        <taxon>Pseudomonadati</taxon>
        <taxon>Bacteroidota</taxon>
        <taxon>Cytophagia</taxon>
        <taxon>Cytophagales</taxon>
        <taxon>Cytophagaceae</taxon>
        <taxon>Rhodonellum</taxon>
    </lineage>
</organism>
<dbReference type="RefSeq" id="WP_019598466.1">
    <property type="nucleotide sequence ID" value="NZ_FNQC01000009.1"/>
</dbReference>
<dbReference type="InterPro" id="IPR021428">
    <property type="entry name" value="DUF3078"/>
</dbReference>
<dbReference type="Pfam" id="PF11276">
    <property type="entry name" value="DUF3078"/>
    <property type="match status" value="1"/>
</dbReference>
<evidence type="ECO:0008006" key="4">
    <source>
        <dbReference type="Google" id="ProtNLM"/>
    </source>
</evidence>
<sequence length="302" mass="33615">MKNSILILFFGLLGYASQAQDVIEAVPSPVTALKDTTYWNSEISAGLNFNQAAFSGNWKSGGVNSVAFGSIISGKANYAKEKISWDNDLEFLFGIVKNEGQGTRKAADRIFLDSKLGYKISDHWGYFTAVNFISQFADGFEYGDNGNDLLISSFLAPGFLTASLGLEYKPNDEFALRLSPFSPRLTFVTNTEIINNVPNNYGVDPGKKVRGELLAFLVYATWKKQISENFTINSRYQMFGNYETLSFKNIDHRLDVTLVAKITSFIDVTFTSINLYDIDMDPGIQYSQALALGVLYKISNKK</sequence>
<feature type="chain" id="PRO_5046056967" description="DUF3078 domain-containing protein" evidence="1">
    <location>
        <begin position="20"/>
        <end position="302"/>
    </location>
</feature>
<evidence type="ECO:0000313" key="2">
    <source>
        <dbReference type="EMBL" id="SDZ27861.1"/>
    </source>
</evidence>
<accession>A0A1H3RRM9</accession>
<evidence type="ECO:0000313" key="3">
    <source>
        <dbReference type="Proteomes" id="UP000199663"/>
    </source>
</evidence>
<dbReference type="Proteomes" id="UP000199663">
    <property type="component" value="Unassembled WGS sequence"/>
</dbReference>
<reference evidence="2 3" key="1">
    <citation type="submission" date="2016-10" db="EMBL/GenBank/DDBJ databases">
        <authorList>
            <person name="Varghese N."/>
            <person name="Submissions S."/>
        </authorList>
    </citation>
    <scope>NUCLEOTIDE SEQUENCE [LARGE SCALE GENOMIC DNA]</scope>
    <source>
        <strain evidence="2 3">DSM 17997</strain>
    </source>
</reference>
<comment type="caution">
    <text evidence="2">The sequence shown here is derived from an EMBL/GenBank/DDBJ whole genome shotgun (WGS) entry which is preliminary data.</text>
</comment>
<name>A0A1H3RRM9_9BACT</name>
<protein>
    <recommendedName>
        <fullName evidence="4">DUF3078 domain-containing protein</fullName>
    </recommendedName>
</protein>
<keyword evidence="3" id="KW-1185">Reference proteome</keyword>
<gene>
    <name evidence="2" type="ORF">SAMN05444412_10940</name>
</gene>